<gene>
    <name evidence="1" type="ORF">JCM16418_1364</name>
</gene>
<proteinExistence type="predicted"/>
<keyword evidence="2" id="KW-1185">Reference proteome</keyword>
<protein>
    <submittedName>
        <fullName evidence="1">Uncharacterized protein</fullName>
    </submittedName>
</protein>
<evidence type="ECO:0000313" key="2">
    <source>
        <dbReference type="Proteomes" id="UP000019364"/>
    </source>
</evidence>
<accession>W7YFV2</accession>
<dbReference type="RefSeq" id="WP_036646989.1">
    <property type="nucleotide sequence ID" value="NZ_BAVZ01000003.1"/>
</dbReference>
<dbReference type="AlphaFoldDB" id="W7YFV2"/>
<evidence type="ECO:0000313" key="1">
    <source>
        <dbReference type="EMBL" id="GAF07352.1"/>
    </source>
</evidence>
<sequence>MAIYEEIFERYHERKKTLNPCFQFGTGIQIPTEYSKVYKDILFLMLLEIFYRELRDNPERTDRALKEIAEEIMIKVGVQANTDFIERLAIALLSTGTGQYREAFISSYYNESTSSFEEERFLYLTEDTEAMLRSKSDAQIWKLSESGQKLVFLSLEMADEFGIEIQQLYTLSFIRKGNFQKALGNLDHVKAAVRAKATQERDYAKRMRRDPRSIFSKEREHIERRKSLQEQFQEQKKLFYEMDNILHEKLKEMTDPKVIRDIEYLKEKVDECVGEHSKLTELVVQNYSQEIALQREIERLLNYNRSFVKDIWEKHIYSEGFIFEDGFECILEPFFSPKQEFIYPLSWVWDEHHVGEIDSEVAASAEEPNDIPEIKNAKRVPIDWDSIANLWTPVFKAALEDPQKTCALRECHIGEWTLDALEMWMKFRDGDFELKSSLSPSRKYDDDRAVLLQEVVKRDPGMIEMTNQYKIRVSTDGGEQIQNELVSITPFTLTLIPKEYNGG</sequence>
<name>W7YFV2_9BACL</name>
<organism evidence="1 2">
    <name type="scientific">Paenibacillus pini JCM 16418</name>
    <dbReference type="NCBI Taxonomy" id="1236976"/>
    <lineage>
        <taxon>Bacteria</taxon>
        <taxon>Bacillati</taxon>
        <taxon>Bacillota</taxon>
        <taxon>Bacilli</taxon>
        <taxon>Bacillales</taxon>
        <taxon>Paenibacillaceae</taxon>
        <taxon>Paenibacillus</taxon>
    </lineage>
</organism>
<comment type="caution">
    <text evidence="1">The sequence shown here is derived from an EMBL/GenBank/DDBJ whole genome shotgun (WGS) entry which is preliminary data.</text>
</comment>
<dbReference type="OrthoDB" id="2498762at2"/>
<dbReference type="eggNOG" id="ENOG502ZA8J">
    <property type="taxonomic scope" value="Bacteria"/>
</dbReference>
<dbReference type="Proteomes" id="UP000019364">
    <property type="component" value="Unassembled WGS sequence"/>
</dbReference>
<dbReference type="STRING" id="1236976.JCM16418_1364"/>
<dbReference type="EMBL" id="BAVZ01000003">
    <property type="protein sequence ID" value="GAF07352.1"/>
    <property type="molecule type" value="Genomic_DNA"/>
</dbReference>
<reference evidence="1 2" key="1">
    <citation type="journal article" date="2014" name="Genome Announc.">
        <title>Draft Genome Sequence of Paenibacillus pini JCM 16418T, Isolated from the Rhizosphere of Pine Tree.</title>
        <authorList>
            <person name="Yuki M."/>
            <person name="Oshima K."/>
            <person name="Suda W."/>
            <person name="Oshida Y."/>
            <person name="Kitamura K."/>
            <person name="Iida Y."/>
            <person name="Hattori M."/>
            <person name="Ohkuma M."/>
        </authorList>
    </citation>
    <scope>NUCLEOTIDE SEQUENCE [LARGE SCALE GENOMIC DNA]</scope>
    <source>
        <strain evidence="1 2">JCM 16418</strain>
    </source>
</reference>